<keyword evidence="2" id="KW-1133">Transmembrane helix</keyword>
<feature type="compositionally biased region" description="Acidic residues" evidence="1">
    <location>
        <begin position="103"/>
        <end position="112"/>
    </location>
</feature>
<dbReference type="AlphaFoldDB" id="A0A840V849"/>
<keyword evidence="2" id="KW-0812">Transmembrane</keyword>
<proteinExistence type="predicted"/>
<evidence type="ECO:0000313" key="3">
    <source>
        <dbReference type="EMBL" id="MBB5351764.1"/>
    </source>
</evidence>
<reference evidence="3 4" key="1">
    <citation type="submission" date="2020-08" db="EMBL/GenBank/DDBJ databases">
        <title>Genomic Encyclopedia of Type Strains, Phase IV (KMG-IV): sequencing the most valuable type-strain genomes for metagenomic binning, comparative biology and taxonomic classification.</title>
        <authorList>
            <person name="Goeker M."/>
        </authorList>
    </citation>
    <scope>NUCLEOTIDE SEQUENCE [LARGE SCALE GENOMIC DNA]</scope>
    <source>
        <strain evidence="3 4">YC6886</strain>
    </source>
</reference>
<keyword evidence="2" id="KW-0472">Membrane</keyword>
<accession>A0A840V849</accession>
<organism evidence="3 4">
    <name type="scientific">Haloferula luteola</name>
    <dbReference type="NCBI Taxonomy" id="595692"/>
    <lineage>
        <taxon>Bacteria</taxon>
        <taxon>Pseudomonadati</taxon>
        <taxon>Verrucomicrobiota</taxon>
        <taxon>Verrucomicrobiia</taxon>
        <taxon>Verrucomicrobiales</taxon>
        <taxon>Verrucomicrobiaceae</taxon>
        <taxon>Haloferula</taxon>
    </lineage>
</organism>
<protein>
    <submittedName>
        <fullName evidence="3">Uncharacterized protein</fullName>
    </submittedName>
</protein>
<dbReference type="EMBL" id="JACHFD010000008">
    <property type="protein sequence ID" value="MBB5351764.1"/>
    <property type="molecule type" value="Genomic_DNA"/>
</dbReference>
<name>A0A840V849_9BACT</name>
<evidence type="ECO:0000256" key="1">
    <source>
        <dbReference type="SAM" id="MobiDB-lite"/>
    </source>
</evidence>
<dbReference type="Proteomes" id="UP000557717">
    <property type="component" value="Unassembled WGS sequence"/>
</dbReference>
<feature type="compositionally biased region" description="Low complexity" evidence="1">
    <location>
        <begin position="125"/>
        <end position="142"/>
    </location>
</feature>
<sequence length="339" mass="36467">MPEEPDNAATPRRHRPILSDLSKETLEDDLWNLDDEERDDAPSAVEVEPRRAPTGEKFSPAAPPASSTDPKPSKPKPKAPEAAAPRPKIERKATALRPHQDELALDDEDPDDAAPPVDAVEEVSSEPPATLSAPAPAPSLETPPKEPEAQRTPASRSQSAKIEMLGLGALAAILLGLGIWWLSGLFSSVRTTGLGGDLPDLPAKGEFVRIEKIDTYWRKPIREGDHADRATSSALYIPVLSVTLDDDRSGALRVLFKDADGNFVGDPISHSISAGKFTGSGSETAEFAATDGFHQIAAFNGYRVDDDRWTAEVYEASSLNASGSDFKKLLVTPLFPKHD</sequence>
<gene>
    <name evidence="3" type="ORF">HNR46_002003</name>
</gene>
<dbReference type="RefSeq" id="WP_184018210.1">
    <property type="nucleotide sequence ID" value="NZ_JACHFD010000008.1"/>
</dbReference>
<feature type="compositionally biased region" description="Acidic residues" evidence="1">
    <location>
        <begin position="26"/>
        <end position="39"/>
    </location>
</feature>
<keyword evidence="4" id="KW-1185">Reference proteome</keyword>
<feature type="compositionally biased region" description="Low complexity" evidence="1">
    <location>
        <begin position="57"/>
        <end position="70"/>
    </location>
</feature>
<feature type="region of interest" description="Disordered" evidence="1">
    <location>
        <begin position="1"/>
        <end position="157"/>
    </location>
</feature>
<feature type="compositionally biased region" description="Basic and acidic residues" evidence="1">
    <location>
        <begin position="87"/>
        <end position="102"/>
    </location>
</feature>
<comment type="caution">
    <text evidence="3">The sequence shown here is derived from an EMBL/GenBank/DDBJ whole genome shotgun (WGS) entry which is preliminary data.</text>
</comment>
<evidence type="ECO:0000313" key="4">
    <source>
        <dbReference type="Proteomes" id="UP000557717"/>
    </source>
</evidence>
<feature type="transmembrane region" description="Helical" evidence="2">
    <location>
        <begin position="164"/>
        <end position="182"/>
    </location>
</feature>
<evidence type="ECO:0000256" key="2">
    <source>
        <dbReference type="SAM" id="Phobius"/>
    </source>
</evidence>